<name>A0ABY8UYR7_9BACI</name>
<organism evidence="2 3">
    <name type="scientific">Pontibacillus chungwhensis</name>
    <dbReference type="NCBI Taxonomy" id="265426"/>
    <lineage>
        <taxon>Bacteria</taxon>
        <taxon>Bacillati</taxon>
        <taxon>Bacillota</taxon>
        <taxon>Bacilli</taxon>
        <taxon>Bacillales</taxon>
        <taxon>Bacillaceae</taxon>
        <taxon>Pontibacillus</taxon>
    </lineage>
</organism>
<dbReference type="PANTHER" id="PTHR30336:SF20">
    <property type="entry name" value="DUF218 DOMAIN-CONTAINING PROTEIN"/>
    <property type="match status" value="1"/>
</dbReference>
<gene>
    <name evidence="2" type="ORF">QNI29_17590</name>
</gene>
<evidence type="ECO:0000313" key="3">
    <source>
        <dbReference type="Proteomes" id="UP001236652"/>
    </source>
</evidence>
<dbReference type="EMBL" id="CP126446">
    <property type="protein sequence ID" value="WIF97524.1"/>
    <property type="molecule type" value="Genomic_DNA"/>
</dbReference>
<sequence length="206" mass="23028">MKRLLTLLFWVGILYVGYIGYSIWTFEGDRPLESTDAAVVLGAAAYYDKPSPVLKERVNHAVKLYKDGKVDHVILTGGKGEGAPFAESEVARDYAVEKGVPKEDTFVDLTSKITEGNIINAKLIGEEQGFKDYTLVSDPLHMKRSMAIANQINLDAVASPTETSAYQSLETRVPFFLREWAFYFLYKGSLIVPDSLKPDDWVPVNR</sequence>
<keyword evidence="3" id="KW-1185">Reference proteome</keyword>
<dbReference type="RefSeq" id="WP_231418993.1">
    <property type="nucleotide sequence ID" value="NZ_CP126446.1"/>
</dbReference>
<reference evidence="2 3" key="1">
    <citation type="submission" date="2023-05" db="EMBL/GenBank/DDBJ databases">
        <title>Comparative genomics reveals the evidence of polycyclic aromatic hydrocarbons degradation in moderately halophilic genus Pontibacillus.</title>
        <authorList>
            <person name="Yang H."/>
            <person name="Qian Z."/>
        </authorList>
    </citation>
    <scope>NUCLEOTIDE SEQUENCE [LARGE SCALE GENOMIC DNA]</scope>
    <source>
        <strain evidence="3">HN14</strain>
    </source>
</reference>
<dbReference type="Proteomes" id="UP001236652">
    <property type="component" value="Chromosome"/>
</dbReference>
<evidence type="ECO:0000259" key="1">
    <source>
        <dbReference type="Pfam" id="PF02698"/>
    </source>
</evidence>
<accession>A0ABY8UYR7</accession>
<dbReference type="InterPro" id="IPR003848">
    <property type="entry name" value="DUF218"/>
</dbReference>
<feature type="domain" description="DUF218" evidence="1">
    <location>
        <begin position="36"/>
        <end position="181"/>
    </location>
</feature>
<protein>
    <submittedName>
        <fullName evidence="2">YdcF family protein</fullName>
    </submittedName>
</protein>
<dbReference type="PANTHER" id="PTHR30336">
    <property type="entry name" value="INNER MEMBRANE PROTEIN, PROBABLE PERMEASE"/>
    <property type="match status" value="1"/>
</dbReference>
<dbReference type="Pfam" id="PF02698">
    <property type="entry name" value="DUF218"/>
    <property type="match status" value="1"/>
</dbReference>
<dbReference type="InterPro" id="IPR014729">
    <property type="entry name" value="Rossmann-like_a/b/a_fold"/>
</dbReference>
<evidence type="ECO:0000313" key="2">
    <source>
        <dbReference type="EMBL" id="WIF97524.1"/>
    </source>
</evidence>
<proteinExistence type="predicted"/>
<dbReference type="CDD" id="cd06259">
    <property type="entry name" value="YdcF-like"/>
    <property type="match status" value="1"/>
</dbReference>
<dbReference type="InterPro" id="IPR051599">
    <property type="entry name" value="Cell_Envelope_Assoc"/>
</dbReference>
<dbReference type="Gene3D" id="3.40.50.620">
    <property type="entry name" value="HUPs"/>
    <property type="match status" value="1"/>
</dbReference>